<reference evidence="2 3" key="1">
    <citation type="submission" date="2016-10" db="EMBL/GenBank/DDBJ databases">
        <title>Rodentibacter gen. nov. and new species.</title>
        <authorList>
            <person name="Christensen H."/>
        </authorList>
    </citation>
    <scope>NUCLEOTIDE SEQUENCE [LARGE SCALE GENOMIC DNA]</scope>
    <source>
        <strain evidence="2 3">H1983213011</strain>
    </source>
</reference>
<dbReference type="Gene3D" id="1.10.720.30">
    <property type="entry name" value="SAP domain"/>
    <property type="match status" value="1"/>
</dbReference>
<gene>
    <name evidence="2" type="ORF">BKK51_11515</name>
</gene>
<dbReference type="AlphaFoldDB" id="A0A1V3IMW4"/>
<evidence type="ECO:0000313" key="2">
    <source>
        <dbReference type="EMBL" id="OOF43461.1"/>
    </source>
</evidence>
<dbReference type="EMBL" id="MLHK01000072">
    <property type="protein sequence ID" value="OOF43461.1"/>
    <property type="molecule type" value="Genomic_DNA"/>
</dbReference>
<dbReference type="InterPro" id="IPR036361">
    <property type="entry name" value="SAP_dom_sf"/>
</dbReference>
<dbReference type="NCBIfam" id="NF033832">
    <property type="entry name" value="sce7726_fam"/>
    <property type="match status" value="1"/>
</dbReference>
<dbReference type="PROSITE" id="PS50800">
    <property type="entry name" value="SAP"/>
    <property type="match status" value="1"/>
</dbReference>
<accession>A0A1V3IMW4</accession>
<dbReference type="RefSeq" id="WP_077474657.1">
    <property type="nucleotide sequence ID" value="NZ_MLHK01000072.1"/>
</dbReference>
<feature type="domain" description="SAP" evidence="1">
    <location>
        <begin position="123"/>
        <end position="157"/>
    </location>
</feature>
<sequence length="226" mass="26330">MNEIFIREKLQQKLAREHKGTHTEFLSELPVANFSRRIDLVMANGKLSGFEIKSEQDSLRRLAGQLETYAQYFETVTVVCATKHLNNVMKMVPLRIGIWEFDGENLIERQAPIYQPLSKLNWLSFLNVAGLRSLLKAYKLKVTGLKDELIERALSLNDEQVRNFLLIYLKQRFSQIQTDRREKKLKQQSKPIETLEMVLKESDINLNEEGFITLPSGLKVRPILRR</sequence>
<organism evidence="2 3">
    <name type="scientific">Rodentibacter trehalosifermentans</name>
    <dbReference type="NCBI Taxonomy" id="1908263"/>
    <lineage>
        <taxon>Bacteria</taxon>
        <taxon>Pseudomonadati</taxon>
        <taxon>Pseudomonadota</taxon>
        <taxon>Gammaproteobacteria</taxon>
        <taxon>Pasteurellales</taxon>
        <taxon>Pasteurellaceae</taxon>
        <taxon>Rodentibacter</taxon>
    </lineage>
</organism>
<protein>
    <recommendedName>
        <fullName evidence="1">SAP domain-containing protein</fullName>
    </recommendedName>
</protein>
<dbReference type="InterPro" id="IPR003034">
    <property type="entry name" value="SAP_dom"/>
</dbReference>
<name>A0A1V3IMW4_9PAST</name>
<evidence type="ECO:0000313" key="3">
    <source>
        <dbReference type="Proteomes" id="UP000188728"/>
    </source>
</evidence>
<evidence type="ECO:0000259" key="1">
    <source>
        <dbReference type="PROSITE" id="PS50800"/>
    </source>
</evidence>
<dbReference type="SUPFAM" id="SSF68906">
    <property type="entry name" value="SAP domain"/>
    <property type="match status" value="1"/>
</dbReference>
<dbReference type="InterPro" id="IPR047729">
    <property type="entry name" value="Sce7726-like"/>
</dbReference>
<comment type="caution">
    <text evidence="2">The sequence shown here is derived from an EMBL/GenBank/DDBJ whole genome shotgun (WGS) entry which is preliminary data.</text>
</comment>
<dbReference type="Proteomes" id="UP000188728">
    <property type="component" value="Unassembled WGS sequence"/>
</dbReference>
<proteinExistence type="predicted"/>
<dbReference type="Pfam" id="PF02037">
    <property type="entry name" value="SAP"/>
    <property type="match status" value="1"/>
</dbReference>